<keyword evidence="5" id="KW-1185">Reference proteome</keyword>
<dbReference type="SUPFAM" id="SSF55729">
    <property type="entry name" value="Acyl-CoA N-acyltransferases (Nat)"/>
    <property type="match status" value="1"/>
</dbReference>
<name>A0ABQ3IHY5_9PSEU</name>
<evidence type="ECO:0000256" key="1">
    <source>
        <dbReference type="ARBA" id="ARBA00022679"/>
    </source>
</evidence>
<dbReference type="InterPro" id="IPR050832">
    <property type="entry name" value="Bact_Acetyltransf"/>
</dbReference>
<accession>A0ABQ3IHY5</accession>
<evidence type="ECO:0000259" key="3">
    <source>
        <dbReference type="PROSITE" id="PS51186"/>
    </source>
</evidence>
<protein>
    <submittedName>
        <fullName evidence="4">GNAT family N-acetyltransferase</fullName>
    </submittedName>
</protein>
<keyword evidence="2" id="KW-0012">Acyltransferase</keyword>
<reference evidence="5" key="1">
    <citation type="journal article" date="2019" name="Int. J. Syst. Evol. Microbiol.">
        <title>The Global Catalogue of Microorganisms (GCM) 10K type strain sequencing project: providing services to taxonomists for standard genome sequencing and annotation.</title>
        <authorList>
            <consortium name="The Broad Institute Genomics Platform"/>
            <consortium name="The Broad Institute Genome Sequencing Center for Infectious Disease"/>
            <person name="Wu L."/>
            <person name="Ma J."/>
        </authorList>
    </citation>
    <scope>NUCLEOTIDE SEQUENCE [LARGE SCALE GENOMIC DNA]</scope>
    <source>
        <strain evidence="5">CGMCC 4.7677</strain>
    </source>
</reference>
<dbReference type="RefSeq" id="WP_191243479.1">
    <property type="nucleotide sequence ID" value="NZ_BNAU01000001.1"/>
</dbReference>
<comment type="caution">
    <text evidence="4">The sequence shown here is derived from an EMBL/GenBank/DDBJ whole genome shotgun (WGS) entry which is preliminary data.</text>
</comment>
<proteinExistence type="predicted"/>
<evidence type="ECO:0000256" key="2">
    <source>
        <dbReference type="ARBA" id="ARBA00023315"/>
    </source>
</evidence>
<feature type="domain" description="N-acetyltransferase" evidence="3">
    <location>
        <begin position="144"/>
        <end position="305"/>
    </location>
</feature>
<dbReference type="PROSITE" id="PS51186">
    <property type="entry name" value="GNAT"/>
    <property type="match status" value="1"/>
</dbReference>
<gene>
    <name evidence="4" type="ORF">GCM10017786_12750</name>
</gene>
<evidence type="ECO:0000313" key="5">
    <source>
        <dbReference type="Proteomes" id="UP000605897"/>
    </source>
</evidence>
<sequence length="305" mass="33283">MNAALLSAQRARFTALDPLLPPAAPPPEGEVLEAATAGGTRVAGVLQVQRHEPGAFDLLWSAARVWQLFPCIGDTGTEGMDALLRAWRHRMDRESPGPDSSCTVTWPSRDAEAVRAFLDHGLVPLSVLAVRTGPPQDHAPPPGVTIRRARPEDLEEVVALSLATFRYSGLVAGPWRPGTAELITPRLERNLAAEAPIWLAERDGVAVALADCGWVESAPGSWAAELLPAGQWGYVNNVATREYARGEGIGRALMARVHREFADRGARATYLYYNPANPLSSVFWPRQGYRPLWSYWEVRPASALR</sequence>
<dbReference type="InterPro" id="IPR000182">
    <property type="entry name" value="GNAT_dom"/>
</dbReference>
<evidence type="ECO:0000313" key="4">
    <source>
        <dbReference type="EMBL" id="GHE83190.1"/>
    </source>
</evidence>
<organism evidence="4 5">
    <name type="scientific">Amycolatopsis deserti</name>
    <dbReference type="NCBI Taxonomy" id="185696"/>
    <lineage>
        <taxon>Bacteria</taxon>
        <taxon>Bacillati</taxon>
        <taxon>Actinomycetota</taxon>
        <taxon>Actinomycetes</taxon>
        <taxon>Pseudonocardiales</taxon>
        <taxon>Pseudonocardiaceae</taxon>
        <taxon>Amycolatopsis</taxon>
    </lineage>
</organism>
<dbReference type="CDD" id="cd04301">
    <property type="entry name" value="NAT_SF"/>
    <property type="match status" value="1"/>
</dbReference>
<dbReference type="PANTHER" id="PTHR43877">
    <property type="entry name" value="AMINOALKYLPHOSPHONATE N-ACETYLTRANSFERASE-RELATED-RELATED"/>
    <property type="match status" value="1"/>
</dbReference>
<dbReference type="InterPro" id="IPR016181">
    <property type="entry name" value="Acyl_CoA_acyltransferase"/>
</dbReference>
<dbReference type="EMBL" id="BNAU01000001">
    <property type="protein sequence ID" value="GHE83190.1"/>
    <property type="molecule type" value="Genomic_DNA"/>
</dbReference>
<keyword evidence="1" id="KW-0808">Transferase</keyword>
<dbReference type="Proteomes" id="UP000605897">
    <property type="component" value="Unassembled WGS sequence"/>
</dbReference>
<dbReference type="Pfam" id="PF00583">
    <property type="entry name" value="Acetyltransf_1"/>
    <property type="match status" value="1"/>
</dbReference>
<dbReference type="Gene3D" id="3.40.630.30">
    <property type="match status" value="1"/>
</dbReference>